<reference evidence="2" key="1">
    <citation type="submission" date="2020-01" db="EMBL/GenBank/DDBJ databases">
        <authorList>
            <person name="Meier V. D."/>
            <person name="Meier V D."/>
        </authorList>
    </citation>
    <scope>NUCLEOTIDE SEQUENCE</scope>
    <source>
        <strain evidence="2">HLG_WM_MAG_03</strain>
    </source>
</reference>
<gene>
    <name evidence="2" type="ORF">HELGO_WM83030</name>
</gene>
<name>A0A6S6RXH6_9BACT</name>
<dbReference type="Gene3D" id="3.40.50.300">
    <property type="entry name" value="P-loop containing nucleotide triphosphate hydrolases"/>
    <property type="match status" value="1"/>
</dbReference>
<sequence length="436" mass="51611">MSLSIREFLFIYSFVALRIYSYVYHFFYSFFSKVNLRNNPYIEDGFIILPLYNVKRKLADDIFFESRSANDFIKFLFEFRPYQRNLAFYLLHVTEASKMYHSPLSLLSIPSVKVHKKNQFNLSFRTFLYELRNELKTYQIQNNIHHKKATLTRILEILKDLEQQMIIEKRGWSEYYLKAIRANLDEADARLKNLELEAKNREPITPNIYNIGNPLSPNYQNQLFKGRKDVVDRLSNIIYTSPQMPLLLIQGQRRVGKTSLINYLEQLLGSGFKIVKLDMQSGTNKRFDTFVQNINQELNKMLGIDENIEMSDDILESWIAFEAYLTEHTKALNYKVIIAFDEYESFHKHIVKKHGEDILANMRSFMQSQNQVIFLFSGMLRISDLTSPNWDEYFSNAQRLKVDYLSKEESLELITKPVDDFNLLYTDDVANEVYEL</sequence>
<evidence type="ECO:0000256" key="1">
    <source>
        <dbReference type="SAM" id="Phobius"/>
    </source>
</evidence>
<dbReference type="PANTHER" id="PTHR34301">
    <property type="entry name" value="DNA-BINDING PROTEIN-RELATED"/>
    <property type="match status" value="1"/>
</dbReference>
<dbReference type="EMBL" id="CACVAR010000091">
    <property type="protein sequence ID" value="CAA6801770.1"/>
    <property type="molecule type" value="Genomic_DNA"/>
</dbReference>
<protein>
    <submittedName>
        <fullName evidence="2">Uncharacterized protein</fullName>
    </submittedName>
</protein>
<feature type="non-terminal residue" evidence="2">
    <location>
        <position position="436"/>
    </location>
</feature>
<proteinExistence type="predicted"/>
<keyword evidence="1" id="KW-0472">Membrane</keyword>
<dbReference type="PANTHER" id="PTHR34301:SF8">
    <property type="entry name" value="ATPASE DOMAIN-CONTAINING PROTEIN"/>
    <property type="match status" value="1"/>
</dbReference>
<organism evidence="2">
    <name type="scientific">uncultured Sulfurovum sp</name>
    <dbReference type="NCBI Taxonomy" id="269237"/>
    <lineage>
        <taxon>Bacteria</taxon>
        <taxon>Pseudomonadati</taxon>
        <taxon>Campylobacterota</taxon>
        <taxon>Epsilonproteobacteria</taxon>
        <taxon>Campylobacterales</taxon>
        <taxon>Sulfurovaceae</taxon>
        <taxon>Sulfurovum</taxon>
        <taxon>environmental samples</taxon>
    </lineage>
</organism>
<keyword evidence="1" id="KW-1133">Transmembrane helix</keyword>
<dbReference type="InterPro" id="IPR027417">
    <property type="entry name" value="P-loop_NTPase"/>
</dbReference>
<dbReference type="SUPFAM" id="SSF52540">
    <property type="entry name" value="P-loop containing nucleoside triphosphate hydrolases"/>
    <property type="match status" value="1"/>
</dbReference>
<accession>A0A6S6RXH6</accession>
<keyword evidence="1" id="KW-0812">Transmembrane</keyword>
<dbReference type="AlphaFoldDB" id="A0A6S6RXH6"/>
<feature type="transmembrane region" description="Helical" evidence="1">
    <location>
        <begin position="9"/>
        <end position="31"/>
    </location>
</feature>
<evidence type="ECO:0000313" key="2">
    <source>
        <dbReference type="EMBL" id="CAA6801770.1"/>
    </source>
</evidence>